<evidence type="ECO:0000256" key="5">
    <source>
        <dbReference type="ARBA" id="ARBA00023315"/>
    </source>
</evidence>
<evidence type="ECO:0000256" key="10">
    <source>
        <dbReference type="ARBA" id="ARBA00047785"/>
    </source>
</evidence>
<evidence type="ECO:0000256" key="6">
    <source>
        <dbReference type="ARBA" id="ARBA00038095"/>
    </source>
</evidence>
<comment type="similarity">
    <text evidence="6">Belongs to the acetyltransferase family. OlsB subfamily.</text>
</comment>
<evidence type="ECO:0000256" key="7">
    <source>
        <dbReference type="ARBA" id="ARBA00039058"/>
    </source>
</evidence>
<gene>
    <name evidence="11" type="primary">olsB</name>
    <name evidence="11" type="ORF">NTG6680_0044</name>
</gene>
<evidence type="ECO:0000256" key="3">
    <source>
        <dbReference type="ARBA" id="ARBA00022679"/>
    </source>
</evidence>
<dbReference type="GO" id="GO:0043810">
    <property type="term" value="F:ornithine-acyl [acyl carrier protein] N-acyltransferase activity"/>
    <property type="evidence" value="ECO:0007669"/>
    <property type="project" value="UniProtKB-EC"/>
</dbReference>
<comment type="catalytic activity">
    <reaction evidence="10">
        <text>a (3R)-hydroxyacyl-[ACP] + L-ornithine = a lyso-ornithine lipid + holo-[ACP] + H(+)</text>
        <dbReference type="Rhea" id="RHEA:20633"/>
        <dbReference type="Rhea" id="RHEA-COMP:9685"/>
        <dbReference type="Rhea" id="RHEA-COMP:9945"/>
        <dbReference type="ChEBI" id="CHEBI:15378"/>
        <dbReference type="ChEBI" id="CHEBI:46911"/>
        <dbReference type="ChEBI" id="CHEBI:64479"/>
        <dbReference type="ChEBI" id="CHEBI:78827"/>
        <dbReference type="ChEBI" id="CHEBI:138482"/>
        <dbReference type="EC" id="2.3.2.30"/>
    </reaction>
    <physiologicalReaction direction="left-to-right" evidence="10">
        <dbReference type="Rhea" id="RHEA:20634"/>
    </physiologicalReaction>
</comment>
<dbReference type="InterPro" id="IPR016181">
    <property type="entry name" value="Acyl_CoA_acyltransferase"/>
</dbReference>
<keyword evidence="2" id="KW-0444">Lipid biosynthesis</keyword>
<dbReference type="PANTHER" id="PTHR37323">
    <property type="entry name" value="GCN5-RELATED N-ACETYLTRANSFERASE"/>
    <property type="match status" value="1"/>
</dbReference>
<evidence type="ECO:0000256" key="8">
    <source>
        <dbReference type="ARBA" id="ARBA00039866"/>
    </source>
</evidence>
<dbReference type="Gene3D" id="3.40.630.30">
    <property type="match status" value="1"/>
</dbReference>
<name>A0ABN8AJU3_9PROT</name>
<evidence type="ECO:0000256" key="4">
    <source>
        <dbReference type="ARBA" id="ARBA00023098"/>
    </source>
</evidence>
<keyword evidence="5 11" id="KW-0012">Acyltransferase</keyword>
<organism evidence="11 12">
    <name type="scientific">Candidatus Nitrotoga arctica</name>
    <dbReference type="NCBI Taxonomy" id="453162"/>
    <lineage>
        <taxon>Bacteria</taxon>
        <taxon>Pseudomonadati</taxon>
        <taxon>Pseudomonadota</taxon>
        <taxon>Betaproteobacteria</taxon>
        <taxon>Nitrosomonadales</taxon>
        <taxon>Gallionellaceae</taxon>
        <taxon>Candidatus Nitrotoga</taxon>
    </lineage>
</organism>
<keyword evidence="4" id="KW-0443">Lipid metabolism</keyword>
<dbReference type="RefSeq" id="WP_239795408.1">
    <property type="nucleotide sequence ID" value="NZ_OU912926.1"/>
</dbReference>
<dbReference type="Pfam" id="PF13444">
    <property type="entry name" value="Acetyltransf_5"/>
    <property type="match status" value="1"/>
</dbReference>
<keyword evidence="12" id="KW-1185">Reference proteome</keyword>
<dbReference type="SUPFAM" id="SSF55729">
    <property type="entry name" value="Acyl-CoA N-acyltransferases (Nat)"/>
    <property type="match status" value="1"/>
</dbReference>
<dbReference type="PANTHER" id="PTHR37323:SF1">
    <property type="entry name" value="L-ORNITHINE N(ALPHA)-ACYLTRANSFERASE"/>
    <property type="match status" value="1"/>
</dbReference>
<evidence type="ECO:0000313" key="12">
    <source>
        <dbReference type="Proteomes" id="UP000839052"/>
    </source>
</evidence>
<comment type="function">
    <text evidence="9">Catalyzes the first step in the biosynthesis of ornithine lipids, which are phosphorus-free membrane lipids. Catalyzes the 3-hydroxyacyl-acyl carrier protein-dependent acylation of ornithine to form lyso-ornithine lipid (LOL).</text>
</comment>
<dbReference type="EC" id="2.3.2.30" evidence="7"/>
<sequence length="249" mass="28418">MLNLNQKHHLPHNGLTLSMARSDSEIEEAQRLRYKVFAEEMGAFLPSPHEGIDSDIFDRYCEHLLVRDNSTNKVIGTYRILPPDRARTICGYYAETEFDLTRLAHLRDRMVEVGRSCVHSNYRDGVTIARLWSGLADYMHMNNHEYLIGCASISMNDGGHCAASIFKKLNKLYAAPAEYRVFPRCPLPLEALDSTLDVNIPPLIKGYLRLGAYIGGEPAWDPDFNTADLFILLPMSRLNEKYAKHFLRK</sequence>
<keyword evidence="3 11" id="KW-0808">Transferase</keyword>
<accession>A0ABN8AJU3</accession>
<comment type="pathway">
    <text evidence="1">Lipid metabolism.</text>
</comment>
<evidence type="ECO:0000256" key="2">
    <source>
        <dbReference type="ARBA" id="ARBA00022516"/>
    </source>
</evidence>
<evidence type="ECO:0000256" key="1">
    <source>
        <dbReference type="ARBA" id="ARBA00005189"/>
    </source>
</evidence>
<dbReference type="InterPro" id="IPR052351">
    <property type="entry name" value="Ornithine_N-alpha-AT"/>
</dbReference>
<protein>
    <recommendedName>
        <fullName evidence="8">L-ornithine N(alpha)-acyltransferase</fullName>
        <ecNumber evidence="7">2.3.2.30</ecNumber>
    </recommendedName>
</protein>
<evidence type="ECO:0000256" key="9">
    <source>
        <dbReference type="ARBA" id="ARBA00045724"/>
    </source>
</evidence>
<dbReference type="Proteomes" id="UP000839052">
    <property type="component" value="Chromosome"/>
</dbReference>
<evidence type="ECO:0000313" key="11">
    <source>
        <dbReference type="EMBL" id="CAG9931297.1"/>
    </source>
</evidence>
<dbReference type="EMBL" id="OU912926">
    <property type="protein sequence ID" value="CAG9931297.1"/>
    <property type="molecule type" value="Genomic_DNA"/>
</dbReference>
<proteinExistence type="inferred from homology"/>
<reference evidence="11 12" key="1">
    <citation type="submission" date="2021-10" db="EMBL/GenBank/DDBJ databases">
        <authorList>
            <person name="Koch H."/>
        </authorList>
    </citation>
    <scope>NUCLEOTIDE SEQUENCE [LARGE SCALE GENOMIC DNA]</scope>
    <source>
        <strain evidence="11">6680</strain>
    </source>
</reference>